<gene>
    <name evidence="1" type="ORF">HMF8227_02073</name>
</gene>
<dbReference type="AlphaFoldDB" id="A0A2S2E4G1"/>
<proteinExistence type="predicted"/>
<organism evidence="1 2">
    <name type="scientific">Saliniradius amylolyticus</name>
    <dbReference type="NCBI Taxonomy" id="2183582"/>
    <lineage>
        <taxon>Bacteria</taxon>
        <taxon>Pseudomonadati</taxon>
        <taxon>Pseudomonadota</taxon>
        <taxon>Gammaproteobacteria</taxon>
        <taxon>Alteromonadales</taxon>
        <taxon>Alteromonadaceae</taxon>
        <taxon>Saliniradius</taxon>
    </lineage>
</organism>
<dbReference type="Proteomes" id="UP000245728">
    <property type="component" value="Chromosome"/>
</dbReference>
<sequence>MNARQTDIFRSDAQQLAFAELCNALYERELLQLAHSNNKSLLPRRLKGLSHHIRHAAEAMMQHDGPLEVDVHNASWQSKQAARCPAKPAPEKCQQWFSQHAQLGMPVPIRVHELGMEHLELDSVDRIDAEEGLIHTNKYGWFALTGSHQEHDRYHLLIPTKATLTAACCGHGWKHNKKAQPRALTLRELLLSNQINWKDPKKPMGR</sequence>
<name>A0A2S2E4G1_9ALTE</name>
<evidence type="ECO:0000313" key="1">
    <source>
        <dbReference type="EMBL" id="AWL12534.1"/>
    </source>
</evidence>
<dbReference type="OrthoDB" id="6321522at2"/>
<dbReference type="EMBL" id="CP029347">
    <property type="protein sequence ID" value="AWL12534.1"/>
    <property type="molecule type" value="Genomic_DNA"/>
</dbReference>
<reference evidence="1 2" key="1">
    <citation type="submission" date="2018-05" db="EMBL/GenBank/DDBJ databases">
        <title>Salinimonas sp. HMF8227 Genome sequencing and assembly.</title>
        <authorList>
            <person name="Kang H."/>
            <person name="Kang J."/>
            <person name="Cha I."/>
            <person name="Kim H."/>
            <person name="Joh K."/>
        </authorList>
    </citation>
    <scope>NUCLEOTIDE SEQUENCE [LARGE SCALE GENOMIC DNA]</scope>
    <source>
        <strain evidence="1 2">HMF8227</strain>
    </source>
</reference>
<dbReference type="RefSeq" id="WP_109340098.1">
    <property type="nucleotide sequence ID" value="NZ_CP029347.1"/>
</dbReference>
<keyword evidence="2" id="KW-1185">Reference proteome</keyword>
<evidence type="ECO:0000313" key="2">
    <source>
        <dbReference type="Proteomes" id="UP000245728"/>
    </source>
</evidence>
<accession>A0A2S2E4G1</accession>
<protein>
    <submittedName>
        <fullName evidence="1">Uncharacterized protein</fullName>
    </submittedName>
</protein>
<dbReference type="KEGG" id="salh:HMF8227_02073"/>